<keyword evidence="1 3" id="KW-0238">DNA-binding</keyword>
<dbReference type="Pfam" id="PF00072">
    <property type="entry name" value="Response_reg"/>
    <property type="match status" value="1"/>
</dbReference>
<dbReference type="OrthoDB" id="4127888at2"/>
<dbReference type="PANTHER" id="PTHR48111">
    <property type="entry name" value="REGULATOR OF RPOS"/>
    <property type="match status" value="1"/>
</dbReference>
<dbReference type="EMBL" id="ACZV01000004">
    <property type="protein sequence ID" value="EEX93728.1"/>
    <property type="molecule type" value="Genomic_DNA"/>
</dbReference>
<dbReference type="InterPro" id="IPR039420">
    <property type="entry name" value="WalR-like"/>
</dbReference>
<feature type="domain" description="OmpR/PhoB-type" evidence="5">
    <location>
        <begin position="124"/>
        <end position="218"/>
    </location>
</feature>
<dbReference type="RefSeq" id="WP_004411397.1">
    <property type="nucleotide sequence ID" value="NZ_ACZV01000004.1"/>
</dbReference>
<dbReference type="eggNOG" id="COG0745">
    <property type="taxonomic scope" value="Bacteria"/>
</dbReference>
<dbReference type="Gene3D" id="6.10.250.690">
    <property type="match status" value="1"/>
</dbReference>
<dbReference type="CDD" id="cd17624">
    <property type="entry name" value="REC_OmpR_PmrA-like"/>
    <property type="match status" value="1"/>
</dbReference>
<dbReference type="PANTHER" id="PTHR48111:SF75">
    <property type="entry name" value="TRANSCRIPTIONAL REGULATORY PROTEIN BASR"/>
    <property type="match status" value="1"/>
</dbReference>
<evidence type="ECO:0000256" key="1">
    <source>
        <dbReference type="ARBA" id="ARBA00023125"/>
    </source>
</evidence>
<dbReference type="SMART" id="SM00862">
    <property type="entry name" value="Trans_reg_C"/>
    <property type="match status" value="1"/>
</dbReference>
<evidence type="ECO:0000313" key="6">
    <source>
        <dbReference type="EMBL" id="EEX93728.1"/>
    </source>
</evidence>
<feature type="DNA-binding region" description="OmpR/PhoB-type" evidence="3">
    <location>
        <begin position="124"/>
        <end position="218"/>
    </location>
</feature>
<accession>C9QHJ7</accession>
<dbReference type="PATRIC" id="fig|675816.5.peg.1817"/>
<dbReference type="Gene3D" id="3.40.50.2300">
    <property type="match status" value="1"/>
</dbReference>
<dbReference type="Pfam" id="PF00486">
    <property type="entry name" value="Trans_reg_C"/>
    <property type="match status" value="1"/>
</dbReference>
<feature type="domain" description="Response regulatory" evidence="4">
    <location>
        <begin position="2"/>
        <end position="116"/>
    </location>
</feature>
<organism evidence="7 8">
    <name type="scientific">Vibrio orientalis CIP 102891 = ATCC 33934</name>
    <dbReference type="NCBI Taxonomy" id="675816"/>
    <lineage>
        <taxon>Bacteria</taxon>
        <taxon>Pseudomonadati</taxon>
        <taxon>Pseudomonadota</taxon>
        <taxon>Gammaproteobacteria</taxon>
        <taxon>Vibrionales</taxon>
        <taxon>Vibrionaceae</taxon>
        <taxon>Vibrio</taxon>
        <taxon>Vibrio oreintalis group</taxon>
    </lineage>
</organism>
<keyword evidence="9" id="KW-1185">Reference proteome</keyword>
<evidence type="ECO:0000259" key="4">
    <source>
        <dbReference type="PROSITE" id="PS50110"/>
    </source>
</evidence>
<dbReference type="CDD" id="cd00383">
    <property type="entry name" value="trans_reg_C"/>
    <property type="match status" value="1"/>
</dbReference>
<evidence type="ECO:0000313" key="8">
    <source>
        <dbReference type="Proteomes" id="UP000002817"/>
    </source>
</evidence>
<evidence type="ECO:0000313" key="7">
    <source>
        <dbReference type="EMBL" id="EGU50735.1"/>
    </source>
</evidence>
<dbReference type="InterPro" id="IPR036388">
    <property type="entry name" value="WH-like_DNA-bd_sf"/>
</dbReference>
<dbReference type="AlphaFoldDB" id="C9QHJ7"/>
<protein>
    <submittedName>
        <fullName evidence="7">DNA-binding response regulator</fullName>
    </submittedName>
    <submittedName>
        <fullName evidence="6">Two-component system response regulator QseB</fullName>
    </submittedName>
</protein>
<dbReference type="EMBL" id="AFWH01000021">
    <property type="protein sequence ID" value="EGU50735.1"/>
    <property type="molecule type" value="Genomic_DNA"/>
</dbReference>
<evidence type="ECO:0000256" key="2">
    <source>
        <dbReference type="PROSITE-ProRule" id="PRU00169"/>
    </source>
</evidence>
<sequence>MRILIIEDDLLLGRTLVSSLERCGYTVDWLTEGSGVKQVLSLETFTLIILDLSLPDGDGITLLKSLRQAKYDLPIIILSARDSNKDIILGLDSGADEYIGKPFSFEELLARIRVIVRRQSSSSTHIITKGNFELNLNDYIVKYNDEVLKLTKNEFKILSYLVSNNSLVVSKPQLLQIINGWSETSTENSVEVHIHNLRKKLPNNVIKTIRGIGYTIEK</sequence>
<dbReference type="InterPro" id="IPR011006">
    <property type="entry name" value="CheY-like_superfamily"/>
</dbReference>
<gene>
    <name evidence="6" type="ORF">VIA_000885</name>
    <name evidence="7" type="ORF">VIOR3934_00020</name>
</gene>
<dbReference type="InterPro" id="IPR001867">
    <property type="entry name" value="OmpR/PhoB-type_DNA-bd"/>
</dbReference>
<dbReference type="GO" id="GO:0000156">
    <property type="term" value="F:phosphorelay response regulator activity"/>
    <property type="evidence" value="ECO:0007669"/>
    <property type="project" value="TreeGrafter"/>
</dbReference>
<dbReference type="PROSITE" id="PS50110">
    <property type="entry name" value="RESPONSE_REGULATORY"/>
    <property type="match status" value="1"/>
</dbReference>
<dbReference type="GO" id="GO:0032993">
    <property type="term" value="C:protein-DNA complex"/>
    <property type="evidence" value="ECO:0007669"/>
    <property type="project" value="TreeGrafter"/>
</dbReference>
<dbReference type="Proteomes" id="UP000002817">
    <property type="component" value="Unassembled WGS sequence"/>
</dbReference>
<dbReference type="SMART" id="SM00448">
    <property type="entry name" value="REC"/>
    <property type="match status" value="1"/>
</dbReference>
<comment type="caution">
    <text evidence="7">The sequence shown here is derived from an EMBL/GenBank/DDBJ whole genome shotgun (WGS) entry which is preliminary data.</text>
</comment>
<proteinExistence type="predicted"/>
<name>C9QHJ7_VIBOR</name>
<dbReference type="Proteomes" id="UP000003515">
    <property type="component" value="Unassembled WGS sequence"/>
</dbReference>
<dbReference type="GO" id="GO:0005829">
    <property type="term" value="C:cytosol"/>
    <property type="evidence" value="ECO:0007669"/>
    <property type="project" value="TreeGrafter"/>
</dbReference>
<dbReference type="STRING" id="675816.VIA_000885"/>
<reference evidence="6 9" key="1">
    <citation type="submission" date="2009-10" db="EMBL/GenBank/DDBJ databases">
        <authorList>
            <consortium name="Los Alamos National Laboratory (LANL)"/>
            <consortium name="National Microbial Pathogen Data Resource (NMPDR)"/>
            <person name="Munk A.C."/>
            <person name="Chertkov O."/>
            <person name="Tapia R."/>
            <person name="Green L."/>
            <person name="Rogers Y."/>
            <person name="Detter J.C."/>
            <person name="Bruce D."/>
            <person name="Brettin T.S."/>
            <person name="Colwell R.R."/>
            <person name="Huq A."/>
            <person name="Grim C.J."/>
            <person name="Hasan N.A."/>
            <person name="Bartels D."/>
            <person name="Vonstein V."/>
        </authorList>
    </citation>
    <scope>NUCLEOTIDE SEQUENCE [LARGE SCALE GENOMIC DNA]</scope>
    <source>
        <strain evidence="6 9">CIP 102891</strain>
    </source>
</reference>
<dbReference type="SUPFAM" id="SSF46894">
    <property type="entry name" value="C-terminal effector domain of the bipartite response regulators"/>
    <property type="match status" value="1"/>
</dbReference>
<reference evidence="7 8" key="3">
    <citation type="journal article" date="2012" name="Int. J. Syst. Evol. Microbiol.">
        <title>Vibrio caribbeanicus sp. nov., isolated from the marine sponge Scleritoderma cyanea.</title>
        <authorList>
            <person name="Hoffmann M."/>
            <person name="Monday S.R."/>
            <person name="Allard M.W."/>
            <person name="Strain E.A."/>
            <person name="Whittaker P."/>
            <person name="Naum M."/>
            <person name="McCarthy P.J."/>
            <person name="Lopez J.V."/>
            <person name="Fischer M."/>
            <person name="Brown E.W."/>
        </authorList>
    </citation>
    <scope>NUCLEOTIDE SEQUENCE [LARGE SCALE GENOMIC DNA]</scope>
    <source>
        <strain evidence="7">CIP 102891</strain>
        <strain evidence="8">CIP 102891 / ATCC 33934</strain>
    </source>
</reference>
<dbReference type="SUPFAM" id="SSF52172">
    <property type="entry name" value="CheY-like"/>
    <property type="match status" value="1"/>
</dbReference>
<dbReference type="InterPro" id="IPR016032">
    <property type="entry name" value="Sig_transdc_resp-reg_C-effctor"/>
</dbReference>
<dbReference type="GO" id="GO:0006355">
    <property type="term" value="P:regulation of DNA-templated transcription"/>
    <property type="evidence" value="ECO:0007669"/>
    <property type="project" value="InterPro"/>
</dbReference>
<evidence type="ECO:0000259" key="5">
    <source>
        <dbReference type="PROSITE" id="PS51755"/>
    </source>
</evidence>
<dbReference type="PROSITE" id="PS51755">
    <property type="entry name" value="OMPR_PHOB"/>
    <property type="match status" value="1"/>
</dbReference>
<keyword evidence="2" id="KW-0597">Phosphoprotein</keyword>
<reference evidence="7" key="2">
    <citation type="submission" date="2011-08" db="EMBL/GenBank/DDBJ databases">
        <authorList>
            <person name="Hoffman M."/>
            <person name="Strain E.A."/>
            <person name="Brown E."/>
            <person name="Allard M.W."/>
        </authorList>
    </citation>
    <scope>NUCLEOTIDE SEQUENCE</scope>
    <source>
        <strain evidence="7">CIP 102891</strain>
    </source>
</reference>
<dbReference type="InterPro" id="IPR001789">
    <property type="entry name" value="Sig_transdc_resp-reg_receiver"/>
</dbReference>
<feature type="modified residue" description="4-aspartylphosphate" evidence="2">
    <location>
        <position position="51"/>
    </location>
</feature>
<evidence type="ECO:0000313" key="9">
    <source>
        <dbReference type="Proteomes" id="UP000003515"/>
    </source>
</evidence>
<dbReference type="Gene3D" id="1.10.10.10">
    <property type="entry name" value="Winged helix-like DNA-binding domain superfamily/Winged helix DNA-binding domain"/>
    <property type="match status" value="1"/>
</dbReference>
<evidence type="ECO:0000256" key="3">
    <source>
        <dbReference type="PROSITE-ProRule" id="PRU01091"/>
    </source>
</evidence>
<dbReference type="GO" id="GO:0000976">
    <property type="term" value="F:transcription cis-regulatory region binding"/>
    <property type="evidence" value="ECO:0007669"/>
    <property type="project" value="TreeGrafter"/>
</dbReference>